<dbReference type="InterPro" id="IPR036937">
    <property type="entry name" value="Adhesion_dom_fimbrial_sf"/>
</dbReference>
<evidence type="ECO:0000313" key="3">
    <source>
        <dbReference type="EMBL" id="QPH48478.1"/>
    </source>
</evidence>
<dbReference type="PIRSF" id="PIRSF029766">
    <property type="entry name" value="UCP029766"/>
    <property type="match status" value="1"/>
</dbReference>
<dbReference type="RefSeq" id="WP_196110187.1">
    <property type="nucleotide sequence ID" value="NZ_BQHM01000014.1"/>
</dbReference>
<protein>
    <submittedName>
        <fullName evidence="3">Fimbrial protein</fullName>
    </submittedName>
</protein>
<dbReference type="InterPro" id="IPR008966">
    <property type="entry name" value="Adhesion_dom_sf"/>
</dbReference>
<dbReference type="SUPFAM" id="SSF49401">
    <property type="entry name" value="Bacterial adhesins"/>
    <property type="match status" value="1"/>
</dbReference>
<dbReference type="GO" id="GO:0009289">
    <property type="term" value="C:pilus"/>
    <property type="evidence" value="ECO:0007669"/>
    <property type="project" value="InterPro"/>
</dbReference>
<feature type="chain" id="PRO_5031028693" evidence="1">
    <location>
        <begin position="22"/>
        <end position="449"/>
    </location>
</feature>
<evidence type="ECO:0000313" key="4">
    <source>
        <dbReference type="Proteomes" id="UP000594430"/>
    </source>
</evidence>
<gene>
    <name evidence="3" type="ORF">IZU98_19135</name>
</gene>
<name>A0A7S9Q2P6_9PSED</name>
<dbReference type="InterPro" id="IPR011228">
    <property type="entry name" value="UCP029766"/>
</dbReference>
<organism evidence="3 4">
    <name type="scientific">Pseudomonas fulva</name>
    <dbReference type="NCBI Taxonomy" id="47880"/>
    <lineage>
        <taxon>Bacteria</taxon>
        <taxon>Pseudomonadati</taxon>
        <taxon>Pseudomonadota</taxon>
        <taxon>Gammaproteobacteria</taxon>
        <taxon>Pseudomonadales</taxon>
        <taxon>Pseudomonadaceae</taxon>
        <taxon>Pseudomonas</taxon>
    </lineage>
</organism>
<dbReference type="Gene3D" id="2.60.40.1090">
    <property type="entry name" value="Fimbrial-type adhesion domain"/>
    <property type="match status" value="1"/>
</dbReference>
<dbReference type="GeneID" id="93443788"/>
<proteinExistence type="predicted"/>
<dbReference type="EMBL" id="CP064946">
    <property type="protein sequence ID" value="QPH48478.1"/>
    <property type="molecule type" value="Genomic_DNA"/>
</dbReference>
<sequence>MTLRAWLLAAFMFVTVQHAWATCYKVTSVGGAATTANTAIRPGEGTAGSWAGACDTCNGSLGLPSVINVSDPSFQPYGTLIASSVVPFTQYGVTAGYNPEYVFFRCAGQDAVYEMWSTNGDDLYSGWYQGGDSVGQSIGLQDAYRTAWPNVLLKLFHLESGEPFTHIWRERRLTGLDIDSRGFQLVKAKNLSAVRAELYSAPKDPSYNYYSETVPSQLYAYAQAAAYIAIKGPGLAYPTVGQTHYGNWSGWYGNWPGALGLYNKVTLKRYPTCSVTSVTPYVVFPSISVSEINAGGRREMPFQINFRCQSNIVNSTSANGTAIGIKVSSGALAASSSLGLVNAQGGLTYLLADRYGQAGVAQGVGIQLLRDGAPINLLANEDSANGSGAAGRGWYPVISSAANLTGTVNGIGQYTETFRARLEKLSTGTMPTVRPGRVEATAQVVIRVQ</sequence>
<dbReference type="GO" id="GO:0007155">
    <property type="term" value="P:cell adhesion"/>
    <property type="evidence" value="ECO:0007669"/>
    <property type="project" value="InterPro"/>
</dbReference>
<dbReference type="InterPro" id="IPR000259">
    <property type="entry name" value="Adhesion_dom_fimbrial"/>
</dbReference>
<feature type="domain" description="Fimbrial-type adhesion" evidence="2">
    <location>
        <begin position="265"/>
        <end position="449"/>
    </location>
</feature>
<feature type="signal peptide" evidence="1">
    <location>
        <begin position="1"/>
        <end position="21"/>
    </location>
</feature>
<dbReference type="Proteomes" id="UP000594430">
    <property type="component" value="Chromosome"/>
</dbReference>
<dbReference type="Pfam" id="PF00419">
    <property type="entry name" value="Fimbrial"/>
    <property type="match status" value="1"/>
</dbReference>
<accession>A0A7S9Q2P6</accession>
<keyword evidence="1" id="KW-0732">Signal</keyword>
<evidence type="ECO:0000259" key="2">
    <source>
        <dbReference type="Pfam" id="PF00419"/>
    </source>
</evidence>
<dbReference type="AlphaFoldDB" id="A0A7S9Q2P6"/>
<reference evidence="3 4" key="1">
    <citation type="submission" date="2020-11" db="EMBL/GenBank/DDBJ databases">
        <title>Pseudomonas fulva producing VIM-24.</title>
        <authorList>
            <person name="Liu S."/>
        </authorList>
    </citation>
    <scope>NUCLEOTIDE SEQUENCE [LARGE SCALE GENOMIC DNA]</scope>
    <source>
        <strain evidence="3 4">ZDHY414</strain>
    </source>
</reference>
<evidence type="ECO:0000256" key="1">
    <source>
        <dbReference type="SAM" id="SignalP"/>
    </source>
</evidence>